<evidence type="ECO:0000313" key="2">
    <source>
        <dbReference type="EMBL" id="MBA0086384.1"/>
    </source>
</evidence>
<accession>A0A7V8SXW0</accession>
<dbReference type="GO" id="GO:0016987">
    <property type="term" value="F:sigma factor activity"/>
    <property type="evidence" value="ECO:0007669"/>
    <property type="project" value="InterPro"/>
</dbReference>
<dbReference type="InterPro" id="IPR013324">
    <property type="entry name" value="RNA_pol_sigma_r3/r4-like"/>
</dbReference>
<dbReference type="EMBL" id="JACDQQ010001487">
    <property type="protein sequence ID" value="MBA0086384.1"/>
    <property type="molecule type" value="Genomic_DNA"/>
</dbReference>
<gene>
    <name evidence="2" type="ORF">HRJ53_15500</name>
</gene>
<sequence length="72" mass="7869">RSGEEVRKALEKMGARARMALVMRYYSDMSYDEIADALGVRRAFVGVVLLRARHELRQALEGNTAVAAGGAS</sequence>
<dbReference type="Pfam" id="PF08281">
    <property type="entry name" value="Sigma70_r4_2"/>
    <property type="match status" value="1"/>
</dbReference>
<feature type="domain" description="RNA polymerase sigma factor 70 region 4 type 2" evidence="1">
    <location>
        <begin position="4"/>
        <end position="53"/>
    </location>
</feature>
<dbReference type="InterPro" id="IPR014284">
    <property type="entry name" value="RNA_pol_sigma-70_dom"/>
</dbReference>
<dbReference type="SUPFAM" id="SSF88659">
    <property type="entry name" value="Sigma3 and sigma4 domains of RNA polymerase sigma factors"/>
    <property type="match status" value="1"/>
</dbReference>
<protein>
    <submittedName>
        <fullName evidence="2">Sigma-70 family RNA polymerase sigma factor</fullName>
    </submittedName>
</protein>
<dbReference type="GO" id="GO:0006352">
    <property type="term" value="P:DNA-templated transcription initiation"/>
    <property type="evidence" value="ECO:0007669"/>
    <property type="project" value="InterPro"/>
</dbReference>
<dbReference type="Gene3D" id="1.10.10.10">
    <property type="entry name" value="Winged helix-like DNA-binding domain superfamily/Winged helix DNA-binding domain"/>
    <property type="match status" value="1"/>
</dbReference>
<feature type="non-terminal residue" evidence="2">
    <location>
        <position position="1"/>
    </location>
</feature>
<comment type="caution">
    <text evidence="2">The sequence shown here is derived from an EMBL/GenBank/DDBJ whole genome shotgun (WGS) entry which is preliminary data.</text>
</comment>
<keyword evidence="3" id="KW-1185">Reference proteome</keyword>
<organism evidence="2 3">
    <name type="scientific">Candidatus Acidiferrum panamense</name>
    <dbReference type="NCBI Taxonomy" id="2741543"/>
    <lineage>
        <taxon>Bacteria</taxon>
        <taxon>Pseudomonadati</taxon>
        <taxon>Acidobacteriota</taxon>
        <taxon>Terriglobia</taxon>
        <taxon>Candidatus Acidiferrales</taxon>
        <taxon>Candidatus Acidiferrum</taxon>
    </lineage>
</organism>
<dbReference type="InterPro" id="IPR036388">
    <property type="entry name" value="WH-like_DNA-bd_sf"/>
</dbReference>
<dbReference type="CDD" id="cd06171">
    <property type="entry name" value="Sigma70_r4"/>
    <property type="match status" value="1"/>
</dbReference>
<dbReference type="GO" id="GO:0003677">
    <property type="term" value="F:DNA binding"/>
    <property type="evidence" value="ECO:0007669"/>
    <property type="project" value="InterPro"/>
</dbReference>
<proteinExistence type="predicted"/>
<dbReference type="InterPro" id="IPR013249">
    <property type="entry name" value="RNA_pol_sigma70_r4_t2"/>
</dbReference>
<dbReference type="Proteomes" id="UP000567293">
    <property type="component" value="Unassembled WGS sequence"/>
</dbReference>
<evidence type="ECO:0000259" key="1">
    <source>
        <dbReference type="Pfam" id="PF08281"/>
    </source>
</evidence>
<name>A0A7V8SXW0_9BACT</name>
<dbReference type="AlphaFoldDB" id="A0A7V8SXW0"/>
<dbReference type="NCBIfam" id="TIGR02937">
    <property type="entry name" value="sigma70-ECF"/>
    <property type="match status" value="1"/>
</dbReference>
<evidence type="ECO:0000313" key="3">
    <source>
        <dbReference type="Proteomes" id="UP000567293"/>
    </source>
</evidence>
<reference evidence="2" key="1">
    <citation type="submission" date="2020-06" db="EMBL/GenBank/DDBJ databases">
        <title>Legume-microbial interactions unlock mineral nutrients during tropical forest succession.</title>
        <authorList>
            <person name="Epihov D.Z."/>
        </authorList>
    </citation>
    <scope>NUCLEOTIDE SEQUENCE [LARGE SCALE GENOMIC DNA]</scope>
    <source>
        <strain evidence="2">Pan2503</strain>
    </source>
</reference>